<dbReference type="PANTHER" id="PTHR10434:SF64">
    <property type="entry name" value="1-ACYL-SN-GLYCEROL-3-PHOSPHATE ACYLTRANSFERASE-RELATED"/>
    <property type="match status" value="1"/>
</dbReference>
<gene>
    <name evidence="7" type="primary">plsC-2</name>
    <name evidence="8" type="ORF">GA0071312_1595</name>
    <name evidence="7" type="ORF">HLUCCO17_12510</name>
</gene>
<dbReference type="GO" id="GO:0003841">
    <property type="term" value="F:1-acylglycerol-3-phosphate O-acyltransferase activity"/>
    <property type="evidence" value="ECO:0007669"/>
    <property type="project" value="UniProtKB-EC"/>
</dbReference>
<dbReference type="PATRIC" id="fig|1653334.4.peg.249"/>
<dbReference type="EC" id="2.3.1.51" evidence="7"/>
<sequence>MAGGAVMRGLGRLARSLKIFAKALLLTLVFFALWPFHSVSLRRHGRLARRLPILFHRIACALIGLAIHESGTRPRDVPALILSNHSSWIDIVALSALAPVSFVAKSEIAGWPVFGTLARLQRSIFVDRNNRRATGEIAQTMARRLGRGEWIVLFAEGTTSDGNRVLPFKAPLVGAARMALDPGRGEAQGEGAPTLLPALLLQPLAITYTRRNGLPLTRRERPDLCWYGTMDLVPHLADILAGGSIDVVIHWGTPRSFDAQSDRKAMTRAAWREVRAAVSRANRGLDVAGDNVREDECSRADHRRTADSR</sequence>
<reference evidence="7 9" key="1">
    <citation type="submission" date="2015-09" db="EMBL/GenBank/DDBJ databases">
        <title>Identification and resolution of microdiversity through metagenomic sequencing of parallel consortia.</title>
        <authorList>
            <person name="Nelson W.C."/>
            <person name="Romine M.F."/>
            <person name="Lindemann S.R."/>
        </authorList>
    </citation>
    <scope>NUCLEOTIDE SEQUENCE [LARGE SCALE GENOMIC DNA]</scope>
    <source>
        <strain evidence="7">HL-109</strain>
    </source>
</reference>
<dbReference type="GO" id="GO:0006654">
    <property type="term" value="P:phosphatidic acid biosynthetic process"/>
    <property type="evidence" value="ECO:0007669"/>
    <property type="project" value="TreeGrafter"/>
</dbReference>
<name>A0A0P8BKL4_9HYPH</name>
<evidence type="ECO:0000256" key="1">
    <source>
        <dbReference type="ARBA" id="ARBA00005189"/>
    </source>
</evidence>
<dbReference type="SMART" id="SM00563">
    <property type="entry name" value="PlsC"/>
    <property type="match status" value="1"/>
</dbReference>
<dbReference type="CDD" id="cd07989">
    <property type="entry name" value="LPLAT_AGPAT-like"/>
    <property type="match status" value="1"/>
</dbReference>
<dbReference type="Proteomes" id="UP000182800">
    <property type="component" value="Unassembled WGS sequence"/>
</dbReference>
<dbReference type="OrthoDB" id="9806880at2"/>
<comment type="caution">
    <text evidence="7">The sequence shown here is derived from an EMBL/GenBank/DDBJ whole genome shotgun (WGS) entry which is preliminary data.</text>
</comment>
<dbReference type="PANTHER" id="PTHR10434">
    <property type="entry name" value="1-ACYL-SN-GLYCEROL-3-PHOSPHATE ACYLTRANSFERASE"/>
    <property type="match status" value="1"/>
</dbReference>
<dbReference type="SUPFAM" id="SSF69593">
    <property type="entry name" value="Glycerol-3-phosphate (1)-acyltransferase"/>
    <property type="match status" value="1"/>
</dbReference>
<dbReference type="EMBL" id="LJSX01000019">
    <property type="protein sequence ID" value="KPQ10093.1"/>
    <property type="molecule type" value="Genomic_DNA"/>
</dbReference>
<organism evidence="7 9">
    <name type="scientific">Saliniramus fredricksonii</name>
    <dbReference type="NCBI Taxonomy" id="1653334"/>
    <lineage>
        <taxon>Bacteria</taxon>
        <taxon>Pseudomonadati</taxon>
        <taxon>Pseudomonadota</taxon>
        <taxon>Alphaproteobacteria</taxon>
        <taxon>Hyphomicrobiales</taxon>
        <taxon>Salinarimonadaceae</taxon>
        <taxon>Saliniramus</taxon>
    </lineage>
</organism>
<evidence type="ECO:0000256" key="3">
    <source>
        <dbReference type="ARBA" id="ARBA00022679"/>
    </source>
</evidence>
<evidence type="ECO:0000256" key="2">
    <source>
        <dbReference type="ARBA" id="ARBA00022516"/>
    </source>
</evidence>
<evidence type="ECO:0000259" key="6">
    <source>
        <dbReference type="SMART" id="SM00563"/>
    </source>
</evidence>
<keyword evidence="4" id="KW-0443">Lipid metabolism</keyword>
<dbReference type="Pfam" id="PF01553">
    <property type="entry name" value="Acyltransferase"/>
    <property type="match status" value="1"/>
</dbReference>
<keyword evidence="10" id="KW-1185">Reference proteome</keyword>
<evidence type="ECO:0000256" key="4">
    <source>
        <dbReference type="ARBA" id="ARBA00023098"/>
    </source>
</evidence>
<comment type="pathway">
    <text evidence="1">Lipid metabolism.</text>
</comment>
<reference evidence="8 10" key="2">
    <citation type="submission" date="2016-08" db="EMBL/GenBank/DDBJ databases">
        <authorList>
            <person name="Varghese N."/>
            <person name="Submissions Spin"/>
        </authorList>
    </citation>
    <scope>NUCLEOTIDE SEQUENCE [LARGE SCALE GENOMIC DNA]</scope>
    <source>
        <strain evidence="8 10">HL-109</strain>
    </source>
</reference>
<protein>
    <submittedName>
        <fullName evidence="7">1-acyl-sn-glycerol-3-phosphate acyltransferase</fullName>
        <ecNumber evidence="7">2.3.1.51</ecNumber>
    </submittedName>
    <submittedName>
        <fullName evidence="8">Lyso-ornithine lipid acyltransferase</fullName>
    </submittedName>
</protein>
<accession>A0A0P8BKL4</accession>
<dbReference type="Proteomes" id="UP000050497">
    <property type="component" value="Unassembled WGS sequence"/>
</dbReference>
<evidence type="ECO:0000313" key="10">
    <source>
        <dbReference type="Proteomes" id="UP000182800"/>
    </source>
</evidence>
<feature type="domain" description="Phospholipid/glycerol acyltransferase" evidence="6">
    <location>
        <begin position="79"/>
        <end position="209"/>
    </location>
</feature>
<evidence type="ECO:0000313" key="9">
    <source>
        <dbReference type="Proteomes" id="UP000050497"/>
    </source>
</evidence>
<dbReference type="AlphaFoldDB" id="A0A0P8BKL4"/>
<proteinExistence type="predicted"/>
<dbReference type="RefSeq" id="WP_108721844.1">
    <property type="nucleotide sequence ID" value="NZ_FMBM01000002.1"/>
</dbReference>
<keyword evidence="5 7" id="KW-0012">Acyltransferase</keyword>
<dbReference type="EMBL" id="FMBM01000002">
    <property type="protein sequence ID" value="SCC80613.1"/>
    <property type="molecule type" value="Genomic_DNA"/>
</dbReference>
<evidence type="ECO:0000313" key="8">
    <source>
        <dbReference type="EMBL" id="SCC80613.1"/>
    </source>
</evidence>
<dbReference type="STRING" id="1653334.GA0071312_1595"/>
<dbReference type="InterPro" id="IPR002123">
    <property type="entry name" value="Plipid/glycerol_acylTrfase"/>
</dbReference>
<keyword evidence="2" id="KW-0444">Lipid biosynthesis</keyword>
<keyword evidence="3 7" id="KW-0808">Transferase</keyword>
<evidence type="ECO:0000313" key="7">
    <source>
        <dbReference type="EMBL" id="KPQ10093.1"/>
    </source>
</evidence>
<evidence type="ECO:0000256" key="5">
    <source>
        <dbReference type="ARBA" id="ARBA00023315"/>
    </source>
</evidence>